<reference evidence="1" key="1">
    <citation type="submission" date="2021-02" db="EMBL/GenBank/DDBJ databases">
        <authorList>
            <person name="Dougan E. K."/>
            <person name="Rhodes N."/>
            <person name="Thang M."/>
            <person name="Chan C."/>
        </authorList>
    </citation>
    <scope>NUCLEOTIDE SEQUENCE</scope>
</reference>
<comment type="caution">
    <text evidence="1">The sequence shown here is derived from an EMBL/GenBank/DDBJ whole genome shotgun (WGS) entry which is preliminary data.</text>
</comment>
<dbReference type="EMBL" id="CAJNJA010072494">
    <property type="protein sequence ID" value="CAE7907092.1"/>
    <property type="molecule type" value="Genomic_DNA"/>
</dbReference>
<organism evidence="1 2">
    <name type="scientific">Symbiodinium necroappetens</name>
    <dbReference type="NCBI Taxonomy" id="1628268"/>
    <lineage>
        <taxon>Eukaryota</taxon>
        <taxon>Sar</taxon>
        <taxon>Alveolata</taxon>
        <taxon>Dinophyceae</taxon>
        <taxon>Suessiales</taxon>
        <taxon>Symbiodiniaceae</taxon>
        <taxon>Symbiodinium</taxon>
    </lineage>
</organism>
<keyword evidence="2" id="KW-1185">Reference proteome</keyword>
<feature type="non-terminal residue" evidence="1">
    <location>
        <position position="1"/>
    </location>
</feature>
<protein>
    <submittedName>
        <fullName evidence="1">Uncharacterized protein</fullName>
    </submittedName>
</protein>
<proteinExistence type="predicted"/>
<accession>A0A813BIX6</accession>
<gene>
    <name evidence="1" type="ORF">SNEC2469_LOCUS30753</name>
</gene>
<sequence>MHVSICAIGASLIALFRIIFRFCNPAHAPSSRKVWLLFLQRGNVHSLHISQSTMKQFAWPWLRCWALLGAMLPWAAAVKFTQESNFSVLESTDSADSSSSLADVHHALVARSSRTSVAEYSNASDTSLDTVANGKVVAAVGGSFVDWAKAVKHVSKKLGTAAGNTFTVVGERVMRAPSMRWDQLDSELLGMAKDMGKFYLAVKHAKLGLYMSAFHAAYKLAAPVMPLAKNAAGKAMTLARKVGGPVAKRLDCIVGAELTYERKCEVAFADMCDCSMENGQRKSYTKATAGAAGEPPTGLEFRCVPSNRNSIFAKGFRLKASVDTTGE</sequence>
<dbReference type="AlphaFoldDB" id="A0A813BIX6"/>
<evidence type="ECO:0000313" key="1">
    <source>
        <dbReference type="EMBL" id="CAE7907092.1"/>
    </source>
</evidence>
<name>A0A813BIX6_9DINO</name>
<evidence type="ECO:0000313" key="2">
    <source>
        <dbReference type="Proteomes" id="UP000601435"/>
    </source>
</evidence>
<dbReference type="Proteomes" id="UP000601435">
    <property type="component" value="Unassembled WGS sequence"/>
</dbReference>